<dbReference type="InterPro" id="IPR003228">
    <property type="entry name" value="TFIID_TAF12_dom"/>
</dbReference>
<dbReference type="Pfam" id="PF03847">
    <property type="entry name" value="TFIID_20kDa"/>
    <property type="match status" value="2"/>
</dbReference>
<dbReference type="InterPro" id="IPR009072">
    <property type="entry name" value="Histone-fold"/>
</dbReference>
<comment type="caution">
    <text evidence="8">The sequence shown here is derived from an EMBL/GenBank/DDBJ whole genome shotgun (WGS) entry which is preliminary data.</text>
</comment>
<organism evidence="8 9">
    <name type="scientific">Salix dunnii</name>
    <dbReference type="NCBI Taxonomy" id="1413687"/>
    <lineage>
        <taxon>Eukaryota</taxon>
        <taxon>Viridiplantae</taxon>
        <taxon>Streptophyta</taxon>
        <taxon>Embryophyta</taxon>
        <taxon>Tracheophyta</taxon>
        <taxon>Spermatophyta</taxon>
        <taxon>Magnoliopsida</taxon>
        <taxon>eudicotyledons</taxon>
        <taxon>Gunneridae</taxon>
        <taxon>Pentapetalae</taxon>
        <taxon>rosids</taxon>
        <taxon>fabids</taxon>
        <taxon>Malpighiales</taxon>
        <taxon>Salicaceae</taxon>
        <taxon>Saliceae</taxon>
        <taxon>Salix</taxon>
    </lineage>
</organism>
<accession>A0A835NBL3</accession>
<evidence type="ECO:0000256" key="5">
    <source>
        <dbReference type="ARBA" id="ARBA00023242"/>
    </source>
</evidence>
<proteinExistence type="inferred from homology"/>
<evidence type="ECO:0000256" key="6">
    <source>
        <dbReference type="SAM" id="MobiDB-lite"/>
    </source>
</evidence>
<evidence type="ECO:0000256" key="3">
    <source>
        <dbReference type="ARBA" id="ARBA00023015"/>
    </source>
</evidence>
<dbReference type="EMBL" id="JADGMS010000001">
    <property type="protein sequence ID" value="KAF9689966.1"/>
    <property type="molecule type" value="Genomic_DNA"/>
</dbReference>
<dbReference type="OrthoDB" id="2193432at2759"/>
<dbReference type="GO" id="GO:0017025">
    <property type="term" value="F:TBP-class protein binding"/>
    <property type="evidence" value="ECO:0007669"/>
    <property type="project" value="TreeGrafter"/>
</dbReference>
<dbReference type="GO" id="GO:0046982">
    <property type="term" value="F:protein heterodimerization activity"/>
    <property type="evidence" value="ECO:0007669"/>
    <property type="project" value="InterPro"/>
</dbReference>
<dbReference type="PANTHER" id="PTHR12264">
    <property type="entry name" value="TRANSCRIPTION INITIATION FACTOR TFIID SUBUNIT 12"/>
    <property type="match status" value="1"/>
</dbReference>
<dbReference type="GO" id="GO:0000124">
    <property type="term" value="C:SAGA complex"/>
    <property type="evidence" value="ECO:0007669"/>
    <property type="project" value="InterPro"/>
</dbReference>
<feature type="region of interest" description="Disordered" evidence="6">
    <location>
        <begin position="70"/>
        <end position="90"/>
    </location>
</feature>
<keyword evidence="4" id="KW-0804">Transcription</keyword>
<evidence type="ECO:0000313" key="9">
    <source>
        <dbReference type="Proteomes" id="UP000657918"/>
    </source>
</evidence>
<evidence type="ECO:0000313" key="8">
    <source>
        <dbReference type="EMBL" id="KAF9689966.1"/>
    </source>
</evidence>
<sequence>MAENAAASPKPHPSPNTQQQNVTAMSGYQIQQTLHRSPSMSRLSQINQQQPNQYGGVLRQQQQQQGLYGQMNFGGSASIQPNSQQNQQLGGANLSRSALLGQTGQLMLTGAAAAAQLLASPRQKAGLVQGSQFNPCNSPGQSLQGIQAMGVMGSLNMGSQLKPNGALTYAQQRIHPGSTRQQLVQQNPPTSQVQSLQRTSSMAYMNPQMSGLVQNAQQTMMHSSLSQQQWLKQMPTMSGPASPSFHLQHRQSQALIQQQLASSGQLHQNLMAQQLSQLKSLSLTGSHPDATAFGTTTPGESSSQGTEATNQLLGKRKIQDLVDSHGKLDPEVEERCLEIADDFIDSVRLANILTMVGIRRLSLLVFFSLSSFQSTKNLLVVKSDGPLTCAMVTTFACSLAKHRKSSTLESKDIMLHLEKNWHLNIPGFSTEEQKHQKKTYSCIDGVPF</sequence>
<feature type="domain" description="Transcription initiation factor TFIID subunit 12" evidence="7">
    <location>
        <begin position="314"/>
        <end position="348"/>
    </location>
</feature>
<keyword evidence="5" id="KW-0539">Nucleus</keyword>
<dbReference type="AlphaFoldDB" id="A0A835NBL3"/>
<dbReference type="PANTHER" id="PTHR12264:SF26">
    <property type="entry name" value="TRANSCRIPTION INITIATION FACTOR TFIID SUBUNIT 12B"/>
    <property type="match status" value="1"/>
</dbReference>
<dbReference type="GO" id="GO:0051123">
    <property type="term" value="P:RNA polymerase II preinitiation complex assembly"/>
    <property type="evidence" value="ECO:0007669"/>
    <property type="project" value="TreeGrafter"/>
</dbReference>
<comment type="similarity">
    <text evidence="2">Belongs to the TAF12 family.</text>
</comment>
<evidence type="ECO:0000259" key="7">
    <source>
        <dbReference type="Pfam" id="PF03847"/>
    </source>
</evidence>
<comment type="subcellular location">
    <subcellularLocation>
        <location evidence="1">Nucleus</location>
    </subcellularLocation>
</comment>
<dbReference type="Proteomes" id="UP000657918">
    <property type="component" value="Unassembled WGS sequence"/>
</dbReference>
<keyword evidence="9" id="KW-1185">Reference proteome</keyword>
<feature type="region of interest" description="Disordered" evidence="6">
    <location>
        <begin position="1"/>
        <end position="21"/>
    </location>
</feature>
<name>A0A835NBL3_9ROSI</name>
<dbReference type="SUPFAM" id="SSF47113">
    <property type="entry name" value="Histone-fold"/>
    <property type="match status" value="1"/>
</dbReference>
<feature type="compositionally biased region" description="Polar residues" evidence="6">
    <location>
        <begin position="73"/>
        <end position="90"/>
    </location>
</feature>
<feature type="domain" description="Transcription initiation factor TFIID subunit 12" evidence="7">
    <location>
        <begin position="392"/>
        <end position="423"/>
    </location>
</feature>
<dbReference type="Gene3D" id="1.10.20.10">
    <property type="entry name" value="Histone, subunit A"/>
    <property type="match status" value="2"/>
</dbReference>
<feature type="compositionally biased region" description="Polar residues" evidence="6">
    <location>
        <begin position="293"/>
        <end position="308"/>
    </location>
</feature>
<reference evidence="8 9" key="1">
    <citation type="submission" date="2020-10" db="EMBL/GenBank/DDBJ databases">
        <title>Plant Genome Project.</title>
        <authorList>
            <person name="Zhang R.-G."/>
        </authorList>
    </citation>
    <scope>NUCLEOTIDE SEQUENCE [LARGE SCALE GENOMIC DNA]</scope>
    <source>
        <strain evidence="8">FAFU-HL-1</strain>
        <tissue evidence="8">Leaf</tissue>
    </source>
</reference>
<dbReference type="GO" id="GO:0005669">
    <property type="term" value="C:transcription factor TFIID complex"/>
    <property type="evidence" value="ECO:0007669"/>
    <property type="project" value="InterPro"/>
</dbReference>
<feature type="region of interest" description="Disordered" evidence="6">
    <location>
        <begin position="286"/>
        <end position="308"/>
    </location>
</feature>
<keyword evidence="3" id="KW-0805">Transcription regulation</keyword>
<dbReference type="GO" id="GO:0003677">
    <property type="term" value="F:DNA binding"/>
    <property type="evidence" value="ECO:0007669"/>
    <property type="project" value="TreeGrafter"/>
</dbReference>
<dbReference type="CDD" id="cd07981">
    <property type="entry name" value="HFD_TAF12"/>
    <property type="match status" value="1"/>
</dbReference>
<gene>
    <name evidence="8" type="ORF">SADUNF_Sadunf01G0147000</name>
</gene>
<protein>
    <recommendedName>
        <fullName evidence="7">Transcription initiation factor TFIID subunit 12 domain-containing protein</fullName>
    </recommendedName>
</protein>
<evidence type="ECO:0000256" key="1">
    <source>
        <dbReference type="ARBA" id="ARBA00004123"/>
    </source>
</evidence>
<evidence type="ECO:0000256" key="2">
    <source>
        <dbReference type="ARBA" id="ARBA00007530"/>
    </source>
</evidence>
<evidence type="ECO:0000256" key="4">
    <source>
        <dbReference type="ARBA" id="ARBA00023163"/>
    </source>
</evidence>
<dbReference type="InterPro" id="IPR037794">
    <property type="entry name" value="TAF12"/>
</dbReference>